<evidence type="ECO:0000256" key="8">
    <source>
        <dbReference type="ARBA" id="ARBA00023136"/>
    </source>
</evidence>
<dbReference type="Pfam" id="PF02485">
    <property type="entry name" value="Branch"/>
    <property type="match status" value="1"/>
</dbReference>
<comment type="pathway">
    <text evidence="2">Protein modification; protein glycosylation.</text>
</comment>
<proteinExistence type="inferred from homology"/>
<organism evidence="11 12">
    <name type="scientific">Steinernema hermaphroditum</name>
    <dbReference type="NCBI Taxonomy" id="289476"/>
    <lineage>
        <taxon>Eukaryota</taxon>
        <taxon>Metazoa</taxon>
        <taxon>Ecdysozoa</taxon>
        <taxon>Nematoda</taxon>
        <taxon>Chromadorea</taxon>
        <taxon>Rhabditida</taxon>
        <taxon>Tylenchina</taxon>
        <taxon>Panagrolaimomorpha</taxon>
        <taxon>Strongyloidoidea</taxon>
        <taxon>Steinernematidae</taxon>
        <taxon>Steinernema</taxon>
    </lineage>
</organism>
<keyword evidence="8" id="KW-0472">Membrane</keyword>
<dbReference type="AlphaFoldDB" id="A0AA39HBY9"/>
<keyword evidence="4" id="KW-0808">Transferase</keyword>
<keyword evidence="12" id="KW-1185">Reference proteome</keyword>
<comment type="caution">
    <text evidence="11">The sequence shown here is derived from an EMBL/GenBank/DDBJ whole genome shotgun (WGS) entry which is preliminary data.</text>
</comment>
<name>A0AA39HBY9_9BILA</name>
<dbReference type="EMBL" id="JAUCMV010000004">
    <property type="protein sequence ID" value="KAK0401889.1"/>
    <property type="molecule type" value="Genomic_DNA"/>
</dbReference>
<sequence>MFLLGSCFSNIFVMITPAVTWCGFSVLQGVYSCVEYLAKLPDDWKYYQYLSGVDLPLKTNLEMVRIFKQLNGSFNSGIYDLEESRRQNGKPSPLPLWKSSLSATFSRESAHFMLKSRLVQQTYKYLRSTFCPDETFWTTIAGIFAQESCVYGVRDLTTLINRPELVAHKFYMEYQPAAYFCLYEKVRKRALDRNFKFDVSAYGELPGPKLLSGTPFEKVKFGSPAGYVYY</sequence>
<evidence type="ECO:0000256" key="6">
    <source>
        <dbReference type="ARBA" id="ARBA00022968"/>
    </source>
</evidence>
<evidence type="ECO:0000256" key="5">
    <source>
        <dbReference type="ARBA" id="ARBA00022692"/>
    </source>
</evidence>
<accession>A0AA39HBY9</accession>
<dbReference type="InterPro" id="IPR003406">
    <property type="entry name" value="Glyco_trans_14"/>
</dbReference>
<dbReference type="GO" id="GO:0008375">
    <property type="term" value="F:acetylglucosaminyltransferase activity"/>
    <property type="evidence" value="ECO:0007669"/>
    <property type="project" value="TreeGrafter"/>
</dbReference>
<dbReference type="PANTHER" id="PTHR19297">
    <property type="entry name" value="GLYCOSYLTRANSFERASE 14 FAMILY MEMBER"/>
    <property type="match status" value="1"/>
</dbReference>
<dbReference type="GO" id="GO:0016020">
    <property type="term" value="C:membrane"/>
    <property type="evidence" value="ECO:0007669"/>
    <property type="project" value="UniProtKB-SubCell"/>
</dbReference>
<comment type="subcellular location">
    <subcellularLocation>
        <location evidence="1">Membrane</location>
        <topology evidence="1">Single-pass type II membrane protein</topology>
    </subcellularLocation>
</comment>
<evidence type="ECO:0000313" key="11">
    <source>
        <dbReference type="EMBL" id="KAK0401889.1"/>
    </source>
</evidence>
<keyword evidence="7" id="KW-1133">Transmembrane helix</keyword>
<evidence type="ECO:0000256" key="7">
    <source>
        <dbReference type="ARBA" id="ARBA00022989"/>
    </source>
</evidence>
<evidence type="ECO:0000256" key="1">
    <source>
        <dbReference type="ARBA" id="ARBA00004606"/>
    </source>
</evidence>
<keyword evidence="9" id="KW-0325">Glycoprotein</keyword>
<evidence type="ECO:0000256" key="4">
    <source>
        <dbReference type="ARBA" id="ARBA00022679"/>
    </source>
</evidence>
<dbReference type="Proteomes" id="UP001175271">
    <property type="component" value="Unassembled WGS sequence"/>
</dbReference>
<dbReference type="PANTHER" id="PTHR19297:SF185">
    <property type="entry name" value="BETA-1,3-GALACTOSYL-O-GLYCOSYL-GLYCOPROTEIN BETA-1,6-N-ACETYLGLUCOSAMINYLTRANSFERASE 3"/>
    <property type="match status" value="1"/>
</dbReference>
<comment type="similarity">
    <text evidence="10">Belongs to the glycosyltransferase 14 family.</text>
</comment>
<evidence type="ECO:0000256" key="10">
    <source>
        <dbReference type="ARBA" id="ARBA00038150"/>
    </source>
</evidence>
<keyword evidence="3" id="KW-0328">Glycosyltransferase</keyword>
<reference evidence="11" key="1">
    <citation type="submission" date="2023-06" db="EMBL/GenBank/DDBJ databases">
        <title>Genomic analysis of the entomopathogenic nematode Steinernema hermaphroditum.</title>
        <authorList>
            <person name="Schwarz E.M."/>
            <person name="Heppert J.K."/>
            <person name="Baniya A."/>
            <person name="Schwartz H.T."/>
            <person name="Tan C.-H."/>
            <person name="Antoshechkin I."/>
            <person name="Sternberg P.W."/>
            <person name="Goodrich-Blair H."/>
            <person name="Dillman A.R."/>
        </authorList>
    </citation>
    <scope>NUCLEOTIDE SEQUENCE</scope>
    <source>
        <strain evidence="11">PS9179</strain>
        <tissue evidence="11">Whole animal</tissue>
    </source>
</reference>
<evidence type="ECO:0000256" key="3">
    <source>
        <dbReference type="ARBA" id="ARBA00022676"/>
    </source>
</evidence>
<keyword evidence="5" id="KW-0812">Transmembrane</keyword>
<evidence type="ECO:0000256" key="2">
    <source>
        <dbReference type="ARBA" id="ARBA00004922"/>
    </source>
</evidence>
<gene>
    <name evidence="11" type="ORF">QR680_016032</name>
</gene>
<evidence type="ECO:0000256" key="9">
    <source>
        <dbReference type="ARBA" id="ARBA00023180"/>
    </source>
</evidence>
<keyword evidence="6" id="KW-0735">Signal-anchor</keyword>
<protein>
    <submittedName>
        <fullName evidence="11">Uncharacterized protein</fullName>
    </submittedName>
</protein>
<evidence type="ECO:0000313" key="12">
    <source>
        <dbReference type="Proteomes" id="UP001175271"/>
    </source>
</evidence>